<dbReference type="EMBL" id="WNDV01000018">
    <property type="protein sequence ID" value="KAF1035064.1"/>
    <property type="molecule type" value="Genomic_DNA"/>
</dbReference>
<protein>
    <submittedName>
        <fullName evidence="1">Uncharacterized protein</fullName>
    </submittedName>
</protein>
<dbReference type="RefSeq" id="WP_278648918.1">
    <property type="nucleotide sequence ID" value="NZ_WNDV01000018.1"/>
</dbReference>
<dbReference type="Proteomes" id="UP000467522">
    <property type="component" value="Unassembled WGS sequence"/>
</dbReference>
<sequence>MAFSLAFKDDNKWRLHDGASTIQTAITDTCFLSCVNNSQLTSSTARRR</sequence>
<comment type="caution">
    <text evidence="1">The sequence shown here is derived from an EMBL/GenBank/DDBJ whole genome shotgun (WGS) entry which is preliminary data.</text>
</comment>
<evidence type="ECO:0000313" key="2">
    <source>
        <dbReference type="Proteomes" id="UP000467522"/>
    </source>
</evidence>
<name>A0A833PQ09_BURL3</name>
<dbReference type="AlphaFoldDB" id="A0A833PQ09"/>
<gene>
    <name evidence="1" type="ORF">GAK33_04972</name>
</gene>
<accession>A0A833PQ09</accession>
<reference evidence="2" key="1">
    <citation type="journal article" date="2020" name="MBio">
        <title>Horizontal gene transfer to a defensive symbiont with a reduced genome amongst a multipartite beetle microbiome.</title>
        <authorList>
            <person name="Waterworth S.C."/>
            <person name="Florez L.V."/>
            <person name="Rees E.R."/>
            <person name="Hertweck C."/>
            <person name="Kaltenpoth M."/>
            <person name="Kwan J.C."/>
        </authorList>
    </citation>
    <scope>NUCLEOTIDE SEQUENCE [LARGE SCALE GENOMIC DNA]</scope>
</reference>
<organism evidence="1 2">
    <name type="scientific">Burkholderia lata (strain ATCC 17760 / DSM 23089 / LMG 22485 / NCIMB 9086 / R18194 / 383)</name>
    <dbReference type="NCBI Taxonomy" id="482957"/>
    <lineage>
        <taxon>Bacteria</taxon>
        <taxon>Pseudomonadati</taxon>
        <taxon>Pseudomonadota</taxon>
        <taxon>Betaproteobacteria</taxon>
        <taxon>Burkholderiales</taxon>
        <taxon>Burkholderiaceae</taxon>
        <taxon>Burkholderia</taxon>
        <taxon>Burkholderia cepacia complex</taxon>
    </lineage>
</organism>
<evidence type="ECO:0000313" key="1">
    <source>
        <dbReference type="EMBL" id="KAF1035064.1"/>
    </source>
</evidence>
<proteinExistence type="predicted"/>